<name>J2K0X0_9FLAO</name>
<protein>
    <recommendedName>
        <fullName evidence="3">VWFA domain-containing protein</fullName>
    </recommendedName>
</protein>
<dbReference type="AlphaFoldDB" id="J2K0X0"/>
<dbReference type="Proteomes" id="UP000007509">
    <property type="component" value="Unassembled WGS sequence"/>
</dbReference>
<dbReference type="PATRIC" id="fig|1144316.3.peg.1374"/>
<reference evidence="1 2" key="1">
    <citation type="journal article" date="2012" name="J. Bacteriol.">
        <title>Twenty-one genome sequences from Pseudomonas species and 19 genome sequences from diverse bacteria isolated from the rhizosphere and endosphere of Populus deltoides.</title>
        <authorList>
            <person name="Brown S.D."/>
            <person name="Utturkar S.M."/>
            <person name="Klingeman D.M."/>
            <person name="Johnson C.M."/>
            <person name="Martin S.L."/>
            <person name="Land M.L."/>
            <person name="Lu T.Y."/>
            <person name="Schadt C.W."/>
            <person name="Doktycz M.J."/>
            <person name="Pelletier D.A."/>
        </authorList>
    </citation>
    <scope>NUCLEOTIDE SEQUENCE [LARGE SCALE GENOMIC DNA]</scope>
    <source>
        <strain evidence="1 2">CF314</strain>
    </source>
</reference>
<accession>J2K0X0</accession>
<comment type="caution">
    <text evidence="1">The sequence shown here is derived from an EMBL/GenBank/DDBJ whole genome shotgun (WGS) entry which is preliminary data.</text>
</comment>
<sequence>MKKILYFLIPAVLFIQCSKAREQPKEISTTTRNTSNLKNLNISVLIDLSDRIDPEKNPNPTMEYFQRDIEYIKSVDKGFLDHIKSKRVIQLNDQMQVFFNPEPSDPKMNDLTKELKVSFDRNTTKDNIDLIDKKYSSLPSQIYQSAINDKQYVGSDIWEFFKNKVKDYCIKDNHRNILVILTDGYIYHKDSKFSEGKKTSYLTPELVKSLKLNTSDFKTKIQDRGLGFIKANDDLESLEVIVLGINPVRGNPFEGDVIKEYWENWFKEMKIKKYQIKSADLPSNLEPIILKAISGQN</sequence>
<dbReference type="OrthoDB" id="945646at2"/>
<evidence type="ECO:0008006" key="3">
    <source>
        <dbReference type="Google" id="ProtNLM"/>
    </source>
</evidence>
<gene>
    <name evidence="1" type="ORF">PMI13_01373</name>
</gene>
<organism evidence="1 2">
    <name type="scientific">Chryseobacterium populi</name>
    <dbReference type="NCBI Taxonomy" id="1144316"/>
    <lineage>
        <taxon>Bacteria</taxon>
        <taxon>Pseudomonadati</taxon>
        <taxon>Bacteroidota</taxon>
        <taxon>Flavobacteriia</taxon>
        <taxon>Flavobacteriales</taxon>
        <taxon>Weeksellaceae</taxon>
        <taxon>Chryseobacterium group</taxon>
        <taxon>Chryseobacterium</taxon>
    </lineage>
</organism>
<proteinExistence type="predicted"/>
<dbReference type="RefSeq" id="WP_007842010.1">
    <property type="nucleotide sequence ID" value="NZ_AKJY01000020.1"/>
</dbReference>
<evidence type="ECO:0000313" key="1">
    <source>
        <dbReference type="EMBL" id="EJL73800.1"/>
    </source>
</evidence>
<evidence type="ECO:0000313" key="2">
    <source>
        <dbReference type="Proteomes" id="UP000007509"/>
    </source>
</evidence>
<keyword evidence="2" id="KW-1185">Reference proteome</keyword>
<dbReference type="EMBL" id="AKJY01000020">
    <property type="protein sequence ID" value="EJL73800.1"/>
    <property type="molecule type" value="Genomic_DNA"/>
</dbReference>